<keyword evidence="11" id="KW-0503">Monooxygenase</keyword>
<evidence type="ECO:0000256" key="12">
    <source>
        <dbReference type="ARBA" id="ARBA00023136"/>
    </source>
</evidence>
<dbReference type="Gene3D" id="1.10.630.10">
    <property type="entry name" value="Cytochrome P450"/>
    <property type="match status" value="1"/>
</dbReference>
<gene>
    <name evidence="14" type="primary">CYP6J1_0</name>
    <name evidence="14" type="ORF">CM83_84933</name>
</gene>
<dbReference type="SUPFAM" id="SSF48264">
    <property type="entry name" value="Cytochrome P450"/>
    <property type="match status" value="1"/>
</dbReference>
<dbReference type="InterPro" id="IPR050476">
    <property type="entry name" value="Insect_CytP450_Detox"/>
</dbReference>
<dbReference type="GO" id="GO:0005789">
    <property type="term" value="C:endoplasmic reticulum membrane"/>
    <property type="evidence" value="ECO:0007669"/>
    <property type="project" value="UniProtKB-SubCell"/>
</dbReference>
<dbReference type="GO" id="GO:0004497">
    <property type="term" value="F:monooxygenase activity"/>
    <property type="evidence" value="ECO:0007669"/>
    <property type="project" value="UniProtKB-KW"/>
</dbReference>
<accession>A0A0A9W0H9</accession>
<organism evidence="14">
    <name type="scientific">Lygus hesperus</name>
    <name type="common">Western plant bug</name>
    <dbReference type="NCBI Taxonomy" id="30085"/>
    <lineage>
        <taxon>Eukaryota</taxon>
        <taxon>Metazoa</taxon>
        <taxon>Ecdysozoa</taxon>
        <taxon>Arthropoda</taxon>
        <taxon>Hexapoda</taxon>
        <taxon>Insecta</taxon>
        <taxon>Pterygota</taxon>
        <taxon>Neoptera</taxon>
        <taxon>Paraneoptera</taxon>
        <taxon>Hemiptera</taxon>
        <taxon>Heteroptera</taxon>
        <taxon>Panheteroptera</taxon>
        <taxon>Cimicomorpha</taxon>
        <taxon>Miridae</taxon>
        <taxon>Mirini</taxon>
        <taxon>Lygus</taxon>
    </lineage>
</organism>
<dbReference type="GO" id="GO:0020037">
    <property type="term" value="F:heme binding"/>
    <property type="evidence" value="ECO:0007669"/>
    <property type="project" value="InterPro"/>
</dbReference>
<keyword evidence="5" id="KW-0349">Heme</keyword>
<dbReference type="PANTHER" id="PTHR24292:SF54">
    <property type="entry name" value="CYP9F3-RELATED"/>
    <property type="match status" value="1"/>
</dbReference>
<evidence type="ECO:0000256" key="10">
    <source>
        <dbReference type="ARBA" id="ARBA00023004"/>
    </source>
</evidence>
<dbReference type="EMBL" id="GBHO01042683">
    <property type="protein sequence ID" value="JAG00921.1"/>
    <property type="molecule type" value="Transcribed_RNA"/>
</dbReference>
<comment type="similarity">
    <text evidence="4">Belongs to the cytochrome P450 family.</text>
</comment>
<keyword evidence="13" id="KW-1133">Transmembrane helix</keyword>
<evidence type="ECO:0000256" key="8">
    <source>
        <dbReference type="ARBA" id="ARBA00022848"/>
    </source>
</evidence>
<dbReference type="PANTHER" id="PTHR24292">
    <property type="entry name" value="CYTOCHROME P450"/>
    <property type="match status" value="1"/>
</dbReference>
<dbReference type="InterPro" id="IPR001128">
    <property type="entry name" value="Cyt_P450"/>
</dbReference>
<keyword evidence="8" id="KW-0492">Microsome</keyword>
<evidence type="ECO:0000256" key="13">
    <source>
        <dbReference type="SAM" id="Phobius"/>
    </source>
</evidence>
<dbReference type="AlphaFoldDB" id="A0A0A9W0H9"/>
<evidence type="ECO:0000313" key="14">
    <source>
        <dbReference type="EMBL" id="JAG00921.1"/>
    </source>
</evidence>
<evidence type="ECO:0000256" key="9">
    <source>
        <dbReference type="ARBA" id="ARBA00023002"/>
    </source>
</evidence>
<dbReference type="Pfam" id="PF00067">
    <property type="entry name" value="p450"/>
    <property type="match status" value="1"/>
</dbReference>
<feature type="transmembrane region" description="Helical" evidence="13">
    <location>
        <begin position="6"/>
        <end position="22"/>
    </location>
</feature>
<reference evidence="14" key="1">
    <citation type="journal article" date="2014" name="PLoS ONE">
        <title>Transcriptome-Based Identification of ABC Transporters in the Western Tarnished Plant Bug Lygus hesperus.</title>
        <authorList>
            <person name="Hull J.J."/>
            <person name="Chaney K."/>
            <person name="Geib S.M."/>
            <person name="Fabrick J.A."/>
            <person name="Brent C.S."/>
            <person name="Walsh D."/>
            <person name="Lavine L.C."/>
        </authorList>
    </citation>
    <scope>NUCLEOTIDE SEQUENCE</scope>
</reference>
<dbReference type="GO" id="GO:0016705">
    <property type="term" value="F:oxidoreductase activity, acting on paired donors, with incorporation or reduction of molecular oxygen"/>
    <property type="evidence" value="ECO:0007669"/>
    <property type="project" value="InterPro"/>
</dbReference>
<proteinExistence type="inferred from homology"/>
<comment type="cofactor">
    <cofactor evidence="1">
        <name>heme</name>
        <dbReference type="ChEBI" id="CHEBI:30413"/>
    </cofactor>
</comment>
<keyword evidence="13" id="KW-0812">Transmembrane</keyword>
<name>A0A0A9W0H9_LYGHE</name>
<sequence>MIWDLLLLGITLCYLVNLYFSWHKNYWLRKGFPFVEPLFFFGNIRDVVLMRKTIGQAYKEIYEKLGSKPLGGFFKLREPILMLKHPDLIRKVLVDEFESFQSNDIHVRRDANPLLKLNPLLASGAKWRSMKSLWSPHWDKALVSQSTMVRNVSQKMVSFLKSTSGEYIEGKELSRKFVSDVIASWAIGVELDSFHNPNVAFRIMSDRIVNRNFKSTSLFSWLFTLRIYQIYSNSG</sequence>
<dbReference type="GO" id="GO:0005506">
    <property type="term" value="F:iron ion binding"/>
    <property type="evidence" value="ECO:0007669"/>
    <property type="project" value="InterPro"/>
</dbReference>
<evidence type="ECO:0000256" key="2">
    <source>
        <dbReference type="ARBA" id="ARBA00004174"/>
    </source>
</evidence>
<keyword evidence="9" id="KW-0560">Oxidoreductase</keyword>
<evidence type="ECO:0000256" key="11">
    <source>
        <dbReference type="ARBA" id="ARBA00023033"/>
    </source>
</evidence>
<reference evidence="14" key="2">
    <citation type="submission" date="2014-07" db="EMBL/GenBank/DDBJ databases">
        <authorList>
            <person name="Hull J."/>
        </authorList>
    </citation>
    <scope>NUCLEOTIDE SEQUENCE</scope>
</reference>
<evidence type="ECO:0000256" key="6">
    <source>
        <dbReference type="ARBA" id="ARBA00022723"/>
    </source>
</evidence>
<keyword evidence="12 13" id="KW-0472">Membrane</keyword>
<evidence type="ECO:0000256" key="5">
    <source>
        <dbReference type="ARBA" id="ARBA00022617"/>
    </source>
</evidence>
<evidence type="ECO:0000256" key="4">
    <source>
        <dbReference type="ARBA" id="ARBA00010617"/>
    </source>
</evidence>
<keyword evidence="10" id="KW-0408">Iron</keyword>
<evidence type="ECO:0000256" key="7">
    <source>
        <dbReference type="ARBA" id="ARBA00022824"/>
    </source>
</evidence>
<evidence type="ECO:0000256" key="3">
    <source>
        <dbReference type="ARBA" id="ARBA00004406"/>
    </source>
</evidence>
<protein>
    <submittedName>
        <fullName evidence="14">Cytochrome P450 6j1</fullName>
    </submittedName>
</protein>
<evidence type="ECO:0000256" key="1">
    <source>
        <dbReference type="ARBA" id="ARBA00001971"/>
    </source>
</evidence>
<keyword evidence="6" id="KW-0479">Metal-binding</keyword>
<comment type="subcellular location">
    <subcellularLocation>
        <location evidence="3">Endoplasmic reticulum membrane</location>
        <topology evidence="3">Peripheral membrane protein</topology>
    </subcellularLocation>
    <subcellularLocation>
        <location evidence="2">Microsome membrane</location>
        <topology evidence="2">Peripheral membrane protein</topology>
    </subcellularLocation>
</comment>
<keyword evidence="7" id="KW-0256">Endoplasmic reticulum</keyword>
<dbReference type="InterPro" id="IPR036396">
    <property type="entry name" value="Cyt_P450_sf"/>
</dbReference>